<evidence type="ECO:0000313" key="18">
    <source>
        <dbReference type="Proteomes" id="UP000295601"/>
    </source>
</evidence>
<feature type="domain" description="UvrD-like helicase ATP-binding" evidence="15">
    <location>
        <begin position="43"/>
        <end position="403"/>
    </location>
</feature>
<dbReference type="CDD" id="cd17932">
    <property type="entry name" value="DEXQc_UvrD"/>
    <property type="match status" value="1"/>
</dbReference>
<organism evidence="17 18">
    <name type="scientific">Leucobacter luti</name>
    <dbReference type="NCBI Taxonomy" id="340320"/>
    <lineage>
        <taxon>Bacteria</taxon>
        <taxon>Bacillati</taxon>
        <taxon>Actinomycetota</taxon>
        <taxon>Actinomycetes</taxon>
        <taxon>Micrococcales</taxon>
        <taxon>Microbacteriaceae</taxon>
        <taxon>Leucobacter</taxon>
    </lineage>
</organism>
<dbReference type="AlphaFoldDB" id="A0A4R6RRL1"/>
<keyword evidence="4 13" id="KW-0378">Hydrolase</keyword>
<dbReference type="PANTHER" id="PTHR11070">
    <property type="entry name" value="UVRD / RECB / PCRA DNA HELICASE FAMILY MEMBER"/>
    <property type="match status" value="1"/>
</dbReference>
<dbReference type="InterPro" id="IPR014017">
    <property type="entry name" value="DNA_helicase_UvrD-like_C"/>
</dbReference>
<dbReference type="Pfam" id="PF00580">
    <property type="entry name" value="UvrD-helicase"/>
    <property type="match status" value="1"/>
</dbReference>
<evidence type="ECO:0000256" key="4">
    <source>
        <dbReference type="ARBA" id="ARBA00022801"/>
    </source>
</evidence>
<evidence type="ECO:0000256" key="12">
    <source>
        <dbReference type="ARBA" id="ARBA00048988"/>
    </source>
</evidence>
<dbReference type="EC" id="5.6.2.4" evidence="11"/>
<keyword evidence="1" id="KW-0540">Nuclease</keyword>
<dbReference type="PROSITE" id="PS51217">
    <property type="entry name" value="UVRD_HELICASE_CTER"/>
    <property type="match status" value="1"/>
</dbReference>
<dbReference type="Pfam" id="PF12705">
    <property type="entry name" value="PDDEXK_1"/>
    <property type="match status" value="1"/>
</dbReference>
<dbReference type="PANTHER" id="PTHR11070:SF55">
    <property type="entry name" value="DNA 3'-5' HELICASE"/>
    <property type="match status" value="1"/>
</dbReference>
<proteinExistence type="predicted"/>
<dbReference type="EMBL" id="SNYA01000010">
    <property type="protein sequence ID" value="TDP89334.1"/>
    <property type="molecule type" value="Genomic_DNA"/>
</dbReference>
<evidence type="ECO:0000256" key="10">
    <source>
        <dbReference type="ARBA" id="ARBA00034617"/>
    </source>
</evidence>
<accession>A0A4R6RRL1</accession>
<feature type="region of interest" description="Disordered" evidence="14">
    <location>
        <begin position="898"/>
        <end position="949"/>
    </location>
</feature>
<comment type="catalytic activity">
    <reaction evidence="10">
        <text>Couples ATP hydrolysis with the unwinding of duplex DNA by translocating in the 3'-5' direction.</text>
        <dbReference type="EC" id="5.6.2.4"/>
    </reaction>
</comment>
<sequence>MSTIPDSDQHAGTARETQGVTPPVFAAARIAELLAVPPAPVLTPTPEQQAVIEQPLGGSTLVVAGAGSGKTETMANRVVWLVANELVAPDAVLGLTFTRKAAGELRERITGRLAVFIDRLRDAAERGTLAPAEFGAFERLNVLLADGLDIPEVSTYNSFAAGVLQEFGIAAGVAPGAAVIDEATAWRLARDVVIRSADSELAESDMRIPELIRHILSIDHAVADNLTSLDRVDQVVSEFGRVIQLPYNEKELGTEPSGRVYAPVRDAVAALTGTPLITRLAREYAAAKEERGLIEFPDQLALATRALEHSPDAIAALRRRHRAVLLDEVQDTSVGQTRFLSMIFSGASVMAVGDPHQSIYGWRGASAEGLRSFHTDFAPRGRALRTQHEAPATLTLSTSWRNPSRVLDAANTIAGALAETAASTVPKLTARPGAGSGTVEWAYPETVHEERLAVAEWMRDARVAHLREHGELPSAAVIFRTRKHMAAFSAALSDVGVPNRIVGLGGLLTTPEVTDVVCTLRALWYADAGGELIRLLAGPRFRVGIADLAGLKEAARWFGERDLAQQPLSEADRVADQVLPDPDRQFTLLDALDQIAHMRELDHRALRSISVAGRERLSEAGRMLASLRTLVGGDIGELIGATVQALRLDIELDANEQREHAGTSAAHANLDLFGDLVDSYLAIDTRGTLASVLEWIERAIETDESAEHVAAPVPGTVHLITAHGSKGLEWDLVVVPRLVAGEFPGSARAGAGWLRTGQIPDELRGDAAARPELNWRIADTQDELRGRIAEYKTALKERHAEEERRLAYVAITRSADRLLLTGSFWGGQTRARVPSVFLTELGEAGIITGLPEESAHETDPSVAEELVAQWPLHPLGAREGAVLAAAEVLRTALAVAQRPDASDVDMESPPHATTGNVADTLGGRQNRDAQSHTQGDAATVERNEAAQARDERLTPLDETVALLLAERNAALAGESLIRKPEDLPARITASTFHEFIEDPTRSERFRLRPVPQRPYRRTRVGNRFHEWVERRATTAIGTALPLAGLEDALDGELFQPERTFSLEVTSDSNAKVGSELPQAAERAEAAEGAEAVEAVEVQTGAEVPAAPEGQRSADGFGTSISDLDGGGDEAELRPLIEEFERSRWALLAPIAVELEVTLPFAGRTLVCKLDAVYRQSDDRGGAERTEIVDWKSGRSPRTDAERESRFFQLDLYRHAYAQWARVSPELIDVSLFYVAEGIELRSGAPRSLAELETIWLTAAERLSDPARAATADHRSHMVQ</sequence>
<keyword evidence="8" id="KW-0234">DNA repair</keyword>
<evidence type="ECO:0000259" key="16">
    <source>
        <dbReference type="PROSITE" id="PS51217"/>
    </source>
</evidence>
<comment type="catalytic activity">
    <reaction evidence="12">
        <text>ATP + H2O = ADP + phosphate + H(+)</text>
        <dbReference type="Rhea" id="RHEA:13065"/>
        <dbReference type="ChEBI" id="CHEBI:15377"/>
        <dbReference type="ChEBI" id="CHEBI:15378"/>
        <dbReference type="ChEBI" id="CHEBI:30616"/>
        <dbReference type="ChEBI" id="CHEBI:43474"/>
        <dbReference type="ChEBI" id="CHEBI:456216"/>
        <dbReference type="EC" id="5.6.2.4"/>
    </reaction>
</comment>
<dbReference type="GO" id="GO:0005524">
    <property type="term" value="F:ATP binding"/>
    <property type="evidence" value="ECO:0007669"/>
    <property type="project" value="UniProtKB-UniRule"/>
</dbReference>
<dbReference type="InterPro" id="IPR014016">
    <property type="entry name" value="UvrD-like_ATP-bd"/>
</dbReference>
<evidence type="ECO:0000256" key="3">
    <source>
        <dbReference type="ARBA" id="ARBA00022763"/>
    </source>
</evidence>
<dbReference type="PROSITE" id="PS51198">
    <property type="entry name" value="UVRD_HELICASE_ATP_BIND"/>
    <property type="match status" value="1"/>
</dbReference>
<evidence type="ECO:0000256" key="13">
    <source>
        <dbReference type="PROSITE-ProRule" id="PRU00560"/>
    </source>
</evidence>
<keyword evidence="5 13" id="KW-0347">Helicase</keyword>
<evidence type="ECO:0000256" key="11">
    <source>
        <dbReference type="ARBA" id="ARBA00034808"/>
    </source>
</evidence>
<dbReference type="InterPro" id="IPR000212">
    <property type="entry name" value="DNA_helicase_UvrD/REP"/>
</dbReference>
<keyword evidence="2 13" id="KW-0547">Nucleotide-binding</keyword>
<dbReference type="Proteomes" id="UP000295601">
    <property type="component" value="Unassembled WGS sequence"/>
</dbReference>
<keyword evidence="3" id="KW-0227">DNA damage</keyword>
<feature type="domain" description="UvrD-like helicase C-terminal" evidence="16">
    <location>
        <begin position="408"/>
        <end position="727"/>
    </location>
</feature>
<evidence type="ECO:0000256" key="14">
    <source>
        <dbReference type="SAM" id="MobiDB-lite"/>
    </source>
</evidence>
<dbReference type="GO" id="GO:0043138">
    <property type="term" value="F:3'-5' DNA helicase activity"/>
    <property type="evidence" value="ECO:0007669"/>
    <property type="project" value="UniProtKB-EC"/>
</dbReference>
<protein>
    <recommendedName>
        <fullName evidence="11">DNA 3'-5' helicase</fullName>
        <ecNumber evidence="11">5.6.2.4</ecNumber>
    </recommendedName>
</protein>
<dbReference type="GO" id="GO:0000725">
    <property type="term" value="P:recombinational repair"/>
    <property type="evidence" value="ECO:0007669"/>
    <property type="project" value="TreeGrafter"/>
</dbReference>
<keyword evidence="6" id="KW-0269">Exonuclease</keyword>
<evidence type="ECO:0000256" key="9">
    <source>
        <dbReference type="ARBA" id="ARBA00023235"/>
    </source>
</evidence>
<evidence type="ECO:0000256" key="8">
    <source>
        <dbReference type="ARBA" id="ARBA00023204"/>
    </source>
</evidence>
<evidence type="ECO:0000256" key="7">
    <source>
        <dbReference type="ARBA" id="ARBA00022840"/>
    </source>
</evidence>
<evidence type="ECO:0000256" key="2">
    <source>
        <dbReference type="ARBA" id="ARBA00022741"/>
    </source>
</evidence>
<feature type="binding site" evidence="13">
    <location>
        <begin position="64"/>
        <end position="71"/>
    </location>
    <ligand>
        <name>ATP</name>
        <dbReference type="ChEBI" id="CHEBI:30616"/>
    </ligand>
</feature>
<dbReference type="GO" id="GO:0033202">
    <property type="term" value="C:DNA helicase complex"/>
    <property type="evidence" value="ECO:0007669"/>
    <property type="project" value="TreeGrafter"/>
</dbReference>
<dbReference type="Gene3D" id="3.40.50.300">
    <property type="entry name" value="P-loop containing nucleotide triphosphate hydrolases"/>
    <property type="match status" value="4"/>
</dbReference>
<dbReference type="InterPro" id="IPR038726">
    <property type="entry name" value="PDDEXK_AddAB-type"/>
</dbReference>
<evidence type="ECO:0000256" key="1">
    <source>
        <dbReference type="ARBA" id="ARBA00022722"/>
    </source>
</evidence>
<evidence type="ECO:0000256" key="6">
    <source>
        <dbReference type="ARBA" id="ARBA00022839"/>
    </source>
</evidence>
<dbReference type="RefSeq" id="WP_133617899.1">
    <property type="nucleotide sequence ID" value="NZ_SNYA01000010.1"/>
</dbReference>
<keyword evidence="7 13" id="KW-0067">ATP-binding</keyword>
<gene>
    <name evidence="17" type="ORF">EDF62_3419</name>
</gene>
<dbReference type="Gene3D" id="1.10.486.10">
    <property type="entry name" value="PCRA, domain 4"/>
    <property type="match status" value="1"/>
</dbReference>
<feature type="compositionally biased region" description="Basic and acidic residues" evidence="14">
    <location>
        <begin position="939"/>
        <end position="949"/>
    </location>
</feature>
<keyword evidence="9" id="KW-0413">Isomerase</keyword>
<evidence type="ECO:0000256" key="5">
    <source>
        <dbReference type="ARBA" id="ARBA00022806"/>
    </source>
</evidence>
<evidence type="ECO:0000259" key="15">
    <source>
        <dbReference type="PROSITE" id="PS51198"/>
    </source>
</evidence>
<feature type="region of interest" description="Disordered" evidence="14">
    <location>
        <begin position="1102"/>
        <end position="1124"/>
    </location>
</feature>
<dbReference type="Pfam" id="PF13361">
    <property type="entry name" value="UvrD_C"/>
    <property type="match status" value="1"/>
</dbReference>
<reference evidence="17 18" key="1">
    <citation type="submission" date="2019-03" db="EMBL/GenBank/DDBJ databases">
        <title>Genomic analyses of the natural microbiome of Caenorhabditis elegans.</title>
        <authorList>
            <person name="Samuel B."/>
        </authorList>
    </citation>
    <scope>NUCLEOTIDE SEQUENCE [LARGE SCALE GENOMIC DNA]</scope>
    <source>
        <strain evidence="17 18">JUb18</strain>
    </source>
</reference>
<dbReference type="OrthoDB" id="4812256at2"/>
<dbReference type="GO" id="GO:0003677">
    <property type="term" value="F:DNA binding"/>
    <property type="evidence" value="ECO:0007669"/>
    <property type="project" value="InterPro"/>
</dbReference>
<dbReference type="GO" id="GO:0005829">
    <property type="term" value="C:cytosol"/>
    <property type="evidence" value="ECO:0007669"/>
    <property type="project" value="TreeGrafter"/>
</dbReference>
<evidence type="ECO:0000313" key="17">
    <source>
        <dbReference type="EMBL" id="TDP89334.1"/>
    </source>
</evidence>
<name>A0A4R6RRL1_9MICO</name>
<dbReference type="SUPFAM" id="SSF52540">
    <property type="entry name" value="P-loop containing nucleoside triphosphate hydrolases"/>
    <property type="match status" value="1"/>
</dbReference>
<dbReference type="InterPro" id="IPR027417">
    <property type="entry name" value="P-loop_NTPase"/>
</dbReference>
<comment type="caution">
    <text evidence="17">The sequence shown here is derived from an EMBL/GenBank/DDBJ whole genome shotgun (WGS) entry which is preliminary data.</text>
</comment>
<dbReference type="GO" id="GO:0004527">
    <property type="term" value="F:exonuclease activity"/>
    <property type="evidence" value="ECO:0007669"/>
    <property type="project" value="UniProtKB-KW"/>
</dbReference>
<keyword evidence="18" id="KW-1185">Reference proteome</keyword>